<dbReference type="OrthoDB" id="73273at2759"/>
<dbReference type="PANTHER" id="PTHR31652">
    <property type="entry name" value="LIMR FAMILY PROTEIN DDB_G0283707-RELATED"/>
    <property type="match status" value="1"/>
</dbReference>
<dbReference type="Proteomes" id="UP000023152">
    <property type="component" value="Unassembled WGS sequence"/>
</dbReference>
<keyword evidence="2 5" id="KW-0812">Transmembrane</keyword>
<accession>X6P0L6</accession>
<name>X6P0L6_RETFI</name>
<dbReference type="AlphaFoldDB" id="X6P0L6"/>
<keyword evidence="7" id="KW-1185">Reference proteome</keyword>
<evidence type="ECO:0000313" key="7">
    <source>
        <dbReference type="Proteomes" id="UP000023152"/>
    </source>
</evidence>
<evidence type="ECO:0000256" key="5">
    <source>
        <dbReference type="SAM" id="Phobius"/>
    </source>
</evidence>
<dbReference type="Pfam" id="PF04791">
    <property type="entry name" value="LMBR1"/>
    <property type="match status" value="1"/>
</dbReference>
<proteinExistence type="predicted"/>
<comment type="caution">
    <text evidence="6">The sequence shown here is derived from an EMBL/GenBank/DDBJ whole genome shotgun (WGS) entry which is preliminary data.</text>
</comment>
<organism evidence="6 7">
    <name type="scientific">Reticulomyxa filosa</name>
    <dbReference type="NCBI Taxonomy" id="46433"/>
    <lineage>
        <taxon>Eukaryota</taxon>
        <taxon>Sar</taxon>
        <taxon>Rhizaria</taxon>
        <taxon>Retaria</taxon>
        <taxon>Foraminifera</taxon>
        <taxon>Monothalamids</taxon>
        <taxon>Reticulomyxidae</taxon>
        <taxon>Reticulomyxa</taxon>
    </lineage>
</organism>
<dbReference type="InterPro" id="IPR006876">
    <property type="entry name" value="LMBR1-like_membr_prot"/>
</dbReference>
<feature type="transmembrane region" description="Helical" evidence="5">
    <location>
        <begin position="26"/>
        <end position="45"/>
    </location>
</feature>
<evidence type="ECO:0000256" key="4">
    <source>
        <dbReference type="ARBA" id="ARBA00023136"/>
    </source>
</evidence>
<comment type="subcellular location">
    <subcellularLocation>
        <location evidence="1">Membrane</location>
        <topology evidence="1">Multi-pass membrane protein</topology>
    </subcellularLocation>
</comment>
<gene>
    <name evidence="6" type="ORF">RFI_05013</name>
</gene>
<sequence>MGETTKKKRDEQKGCWSSQICEGVKWAIGFLGVFSLVLILMWAFLHQADLPVTYRGFAWNSPDLRVHHSITENIKDGTSFGYCVTAEGCGKKHLTLHVQVTIGVFLMAMLSFLGWFLFCVFAGIGLVALPIDLFNSWKHRPKPIPLDKYAEEKRKIGQRAAMLREAGNEIRKDELNALGRKTSRKEKRELTETFHRFENVLFLCSKKKKKKTTKQPCT</sequence>
<evidence type="ECO:0000256" key="1">
    <source>
        <dbReference type="ARBA" id="ARBA00004141"/>
    </source>
</evidence>
<evidence type="ECO:0000256" key="3">
    <source>
        <dbReference type="ARBA" id="ARBA00022989"/>
    </source>
</evidence>
<evidence type="ECO:0000313" key="6">
    <source>
        <dbReference type="EMBL" id="ETO32105.1"/>
    </source>
</evidence>
<dbReference type="GO" id="GO:0016020">
    <property type="term" value="C:membrane"/>
    <property type="evidence" value="ECO:0007669"/>
    <property type="project" value="UniProtKB-SubCell"/>
</dbReference>
<keyword evidence="4 5" id="KW-0472">Membrane</keyword>
<dbReference type="PANTHER" id="PTHR31652:SF0">
    <property type="entry name" value="LIMR FAMILY PROTEIN DDB_G0283707-RELATED"/>
    <property type="match status" value="1"/>
</dbReference>
<evidence type="ECO:0000256" key="2">
    <source>
        <dbReference type="ARBA" id="ARBA00022692"/>
    </source>
</evidence>
<dbReference type="EMBL" id="ASPP01004485">
    <property type="protein sequence ID" value="ETO32105.1"/>
    <property type="molecule type" value="Genomic_DNA"/>
</dbReference>
<reference evidence="6 7" key="1">
    <citation type="journal article" date="2013" name="Curr. Biol.">
        <title>The Genome of the Foraminiferan Reticulomyxa filosa.</title>
        <authorList>
            <person name="Glockner G."/>
            <person name="Hulsmann N."/>
            <person name="Schleicher M."/>
            <person name="Noegel A.A."/>
            <person name="Eichinger L."/>
            <person name="Gallinger C."/>
            <person name="Pawlowski J."/>
            <person name="Sierra R."/>
            <person name="Euteneuer U."/>
            <person name="Pillet L."/>
            <person name="Moustafa A."/>
            <person name="Platzer M."/>
            <person name="Groth M."/>
            <person name="Szafranski K."/>
            <person name="Schliwa M."/>
        </authorList>
    </citation>
    <scope>NUCLEOTIDE SEQUENCE [LARGE SCALE GENOMIC DNA]</scope>
</reference>
<feature type="transmembrane region" description="Helical" evidence="5">
    <location>
        <begin position="102"/>
        <end position="131"/>
    </location>
</feature>
<keyword evidence="3 5" id="KW-1133">Transmembrane helix</keyword>
<protein>
    <submittedName>
        <fullName evidence="6">LMBR1-like conserved region-containing protein</fullName>
    </submittedName>
</protein>